<feature type="domain" description="Integrase zinc-binding" evidence="1">
    <location>
        <begin position="138"/>
        <end position="191"/>
    </location>
</feature>
<reference evidence="2" key="1">
    <citation type="submission" date="2025-08" db="UniProtKB">
        <authorList>
            <consortium name="RefSeq"/>
        </authorList>
    </citation>
    <scope>IDENTIFICATION</scope>
</reference>
<dbReference type="InterPro" id="IPR043502">
    <property type="entry name" value="DNA/RNA_pol_sf"/>
</dbReference>
<dbReference type="Gene3D" id="3.10.10.10">
    <property type="entry name" value="HIV Type 1 Reverse Transcriptase, subunit A, domain 1"/>
    <property type="match status" value="1"/>
</dbReference>
<proteinExistence type="predicted"/>
<dbReference type="PANTHER" id="PTHR37984:SF5">
    <property type="entry name" value="PROTEIN NYNRIN-LIKE"/>
    <property type="match status" value="1"/>
</dbReference>
<sequence length="210" mass="25376">MDSSGRLCRIGLHQLLAVRVFLKIDLRSRHHQLRICASDVRKTGFQTRYGHYEFLLRFEKKDLNPMQRMWIELLKDFDITIVYHPGKANMVVDALRRKAKSMDSLAFIRAEERPLAMEIRSLPNRLVRVTYVFLFDGLRELILEVAHSLCYSIHPDATKMYRDLWQRYWWRKMKKDIVGYVSRCFNFQQVRYERKRPSDLLHQMVIPEWK</sequence>
<dbReference type="STRING" id="4097.A0A1S4BQB3"/>
<dbReference type="Gene3D" id="1.10.340.70">
    <property type="match status" value="1"/>
</dbReference>
<dbReference type="InterPro" id="IPR050951">
    <property type="entry name" value="Retrovirus_Pol_polyprotein"/>
</dbReference>
<dbReference type="SUPFAM" id="SSF56672">
    <property type="entry name" value="DNA/RNA polymerases"/>
    <property type="match status" value="1"/>
</dbReference>
<dbReference type="Pfam" id="PF17921">
    <property type="entry name" value="Integrase_H2C2"/>
    <property type="match status" value="1"/>
</dbReference>
<accession>A0A1S4BQB3</accession>
<dbReference type="AlphaFoldDB" id="A0A1S4BQB3"/>
<evidence type="ECO:0000259" key="1">
    <source>
        <dbReference type="Pfam" id="PF17921"/>
    </source>
</evidence>
<dbReference type="KEGG" id="nta:107810760"/>
<gene>
    <name evidence="2" type="primary">LOC107810760</name>
</gene>
<evidence type="ECO:0000313" key="2">
    <source>
        <dbReference type="RefSeq" id="XP_016491070.1"/>
    </source>
</evidence>
<organism evidence="2">
    <name type="scientific">Nicotiana tabacum</name>
    <name type="common">Common tobacco</name>
    <dbReference type="NCBI Taxonomy" id="4097"/>
    <lineage>
        <taxon>Eukaryota</taxon>
        <taxon>Viridiplantae</taxon>
        <taxon>Streptophyta</taxon>
        <taxon>Embryophyta</taxon>
        <taxon>Tracheophyta</taxon>
        <taxon>Spermatophyta</taxon>
        <taxon>Magnoliopsida</taxon>
        <taxon>eudicotyledons</taxon>
        <taxon>Gunneridae</taxon>
        <taxon>Pentapetalae</taxon>
        <taxon>asterids</taxon>
        <taxon>lamiids</taxon>
        <taxon>Solanales</taxon>
        <taxon>Solanaceae</taxon>
        <taxon>Nicotianoideae</taxon>
        <taxon>Nicotianeae</taxon>
        <taxon>Nicotiana</taxon>
    </lineage>
</organism>
<dbReference type="PANTHER" id="PTHR37984">
    <property type="entry name" value="PROTEIN CBG26694"/>
    <property type="match status" value="1"/>
</dbReference>
<protein>
    <recommendedName>
        <fullName evidence="1">Integrase zinc-binding domain-containing protein</fullName>
    </recommendedName>
</protein>
<dbReference type="OrthoDB" id="1305518at2759"/>
<dbReference type="InterPro" id="IPR043128">
    <property type="entry name" value="Rev_trsase/Diguanyl_cyclase"/>
</dbReference>
<dbReference type="Gene3D" id="3.30.70.270">
    <property type="match status" value="1"/>
</dbReference>
<dbReference type="PaxDb" id="4097-A0A1S4BQB3"/>
<name>A0A1S4BQB3_TOBAC</name>
<dbReference type="InterPro" id="IPR041588">
    <property type="entry name" value="Integrase_H2C2"/>
</dbReference>
<dbReference type="RefSeq" id="XP_016491070.1">
    <property type="nucleotide sequence ID" value="XM_016635584.1"/>
</dbReference>